<evidence type="ECO:0000313" key="3">
    <source>
        <dbReference type="Proteomes" id="UP001367508"/>
    </source>
</evidence>
<reference evidence="2 3" key="1">
    <citation type="submission" date="2024-01" db="EMBL/GenBank/DDBJ databases">
        <title>The genomes of 5 underutilized Papilionoideae crops provide insights into root nodulation and disease resistanc.</title>
        <authorList>
            <person name="Jiang F."/>
        </authorList>
    </citation>
    <scope>NUCLEOTIDE SEQUENCE [LARGE SCALE GENOMIC DNA]</scope>
    <source>
        <strain evidence="2">LVBAO_FW01</strain>
        <tissue evidence="2">Leaves</tissue>
    </source>
</reference>
<dbReference type="AlphaFoldDB" id="A0AAN9R102"/>
<gene>
    <name evidence="2" type="ORF">VNO77_00036</name>
</gene>
<evidence type="ECO:0000256" key="1">
    <source>
        <dbReference type="SAM" id="MobiDB-lite"/>
    </source>
</evidence>
<evidence type="ECO:0000313" key="2">
    <source>
        <dbReference type="EMBL" id="KAK7358115.1"/>
    </source>
</evidence>
<accession>A0AAN9R102</accession>
<proteinExistence type="predicted"/>
<comment type="caution">
    <text evidence="2">The sequence shown here is derived from an EMBL/GenBank/DDBJ whole genome shotgun (WGS) entry which is preliminary data.</text>
</comment>
<sequence length="124" mass="14089">MRLFPLMKLCSSAKHQGKVSYVMNVSEEDALKLLAASGKHGGVRKRRKARHLITDEIEKYRYSLNSMLQPTEWYICCLADVIQYGGANNKTEVEGVKEIPDVKLATQRREPSNPNHRCSKAEKV</sequence>
<name>A0AAN9R102_CANGL</name>
<feature type="region of interest" description="Disordered" evidence="1">
    <location>
        <begin position="103"/>
        <end position="124"/>
    </location>
</feature>
<organism evidence="2 3">
    <name type="scientific">Canavalia gladiata</name>
    <name type="common">Sword bean</name>
    <name type="synonym">Dolichos gladiatus</name>
    <dbReference type="NCBI Taxonomy" id="3824"/>
    <lineage>
        <taxon>Eukaryota</taxon>
        <taxon>Viridiplantae</taxon>
        <taxon>Streptophyta</taxon>
        <taxon>Embryophyta</taxon>
        <taxon>Tracheophyta</taxon>
        <taxon>Spermatophyta</taxon>
        <taxon>Magnoliopsida</taxon>
        <taxon>eudicotyledons</taxon>
        <taxon>Gunneridae</taxon>
        <taxon>Pentapetalae</taxon>
        <taxon>rosids</taxon>
        <taxon>fabids</taxon>
        <taxon>Fabales</taxon>
        <taxon>Fabaceae</taxon>
        <taxon>Papilionoideae</taxon>
        <taxon>50 kb inversion clade</taxon>
        <taxon>NPAAA clade</taxon>
        <taxon>indigoferoid/millettioid clade</taxon>
        <taxon>Phaseoleae</taxon>
        <taxon>Canavalia</taxon>
    </lineage>
</organism>
<dbReference type="EMBL" id="JAYMYQ010000001">
    <property type="protein sequence ID" value="KAK7358115.1"/>
    <property type="molecule type" value="Genomic_DNA"/>
</dbReference>
<keyword evidence="3" id="KW-1185">Reference proteome</keyword>
<dbReference type="Proteomes" id="UP001367508">
    <property type="component" value="Unassembled WGS sequence"/>
</dbReference>
<protein>
    <submittedName>
        <fullName evidence="2">Uncharacterized protein</fullName>
    </submittedName>
</protein>